<dbReference type="Proteomes" id="UP000052943">
    <property type="component" value="Unassembled WGS sequence"/>
</dbReference>
<reference evidence="8 10" key="4">
    <citation type="submission" date="2015-11" db="EMBL/GenBank/DDBJ databases">
        <title>Genomes and virulence difference between two physiological races of Phytophthora nicotianae.</title>
        <authorList>
            <person name="Liu H."/>
            <person name="Ma X."/>
            <person name="Yu H."/>
            <person name="Fang D."/>
            <person name="Li Y."/>
            <person name="Wang X."/>
            <person name="Wang W."/>
            <person name="Dong Y."/>
            <person name="Xiao B."/>
        </authorList>
    </citation>
    <scope>NUCLEOTIDE SEQUENCE [LARGE SCALE GENOMIC DNA]</scope>
    <source>
        <strain evidence="6">Race 0</strain>
        <strain evidence="8">race 0</strain>
        <strain evidence="10">race 1</strain>
        <strain evidence="7">Race 1</strain>
    </source>
</reference>
<proteinExistence type="predicted"/>
<organism evidence="4 9">
    <name type="scientific">Phytophthora nicotianae</name>
    <name type="common">Potato buckeye rot agent</name>
    <name type="synonym">Phytophthora parasitica</name>
    <dbReference type="NCBI Taxonomy" id="4792"/>
    <lineage>
        <taxon>Eukaryota</taxon>
        <taxon>Sar</taxon>
        <taxon>Stramenopiles</taxon>
        <taxon>Oomycota</taxon>
        <taxon>Peronosporomycetes</taxon>
        <taxon>Peronosporales</taxon>
        <taxon>Peronosporaceae</taxon>
        <taxon>Phytophthora</taxon>
    </lineage>
</organism>
<dbReference type="VEuPathDB" id="FungiDB:PPTG_10308"/>
<dbReference type="EMBL" id="LNFO01005671">
    <property type="protein sequence ID" value="KUF76941.1"/>
    <property type="molecule type" value="Genomic_DNA"/>
</dbReference>
<dbReference type="EMBL" id="KI678739">
    <property type="protein sequence ID" value="ETL97306.1"/>
    <property type="molecule type" value="Genomic_DNA"/>
</dbReference>
<dbReference type="OrthoDB" id="104246at2759"/>
<evidence type="ECO:0000256" key="2">
    <source>
        <dbReference type="SAM" id="MobiDB-lite"/>
    </source>
</evidence>
<evidence type="ECO:0000313" key="7">
    <source>
        <dbReference type="EMBL" id="KUF99761.1"/>
    </source>
</evidence>
<accession>W2JCM1</accession>
<dbReference type="Proteomes" id="UP000053236">
    <property type="component" value="Unassembled WGS sequence"/>
</dbReference>
<reference evidence="3" key="2">
    <citation type="submission" date="2013-11" db="EMBL/GenBank/DDBJ databases">
        <title>The Genome Sequence of Phytophthora parasitica CJ02B3.</title>
        <authorList>
            <consortium name="The Broad Institute Genomics Platform"/>
            <person name="Russ C."/>
            <person name="Tyler B."/>
            <person name="Panabieres F."/>
            <person name="Shan W."/>
            <person name="Tripathy S."/>
            <person name="Grunwald N."/>
            <person name="Machado M."/>
            <person name="Johnson C.S."/>
            <person name="Arredondo F."/>
            <person name="Hong C."/>
            <person name="Coffey M."/>
            <person name="Young S.K."/>
            <person name="Zeng Q."/>
            <person name="Gargeya S."/>
            <person name="Fitzgerald M."/>
            <person name="Abouelleil A."/>
            <person name="Alvarado L."/>
            <person name="Chapman S.B."/>
            <person name="Gainer-Dewar J."/>
            <person name="Goldberg J."/>
            <person name="Griggs A."/>
            <person name="Gujja S."/>
            <person name="Hansen M."/>
            <person name="Howarth C."/>
            <person name="Imamovic A."/>
            <person name="Ireland A."/>
            <person name="Larimer J."/>
            <person name="McCowan C."/>
            <person name="Murphy C."/>
            <person name="Pearson M."/>
            <person name="Poon T.W."/>
            <person name="Priest M."/>
            <person name="Roberts A."/>
            <person name="Saif S."/>
            <person name="Shea T."/>
            <person name="Sykes S."/>
            <person name="Wortman J."/>
            <person name="Nusbaum C."/>
            <person name="Birren B."/>
        </authorList>
    </citation>
    <scope>NUCLEOTIDE SEQUENCE [LARGE SCALE GENOMIC DNA]</scope>
    <source>
        <strain evidence="3">CJ02B3</strain>
    </source>
</reference>
<evidence type="ECO:0000313" key="8">
    <source>
        <dbReference type="Proteomes" id="UP000052943"/>
    </source>
</evidence>
<reference evidence="4 9" key="3">
    <citation type="submission" date="2013-11" db="EMBL/GenBank/DDBJ databases">
        <title>The Genome Sequence of Phytophthora parasitica CJ05E6.</title>
        <authorList>
            <consortium name="The Broad Institute Genomics Platform"/>
            <person name="Russ C."/>
            <person name="Tyler B."/>
            <person name="Panabieres F."/>
            <person name="Shan W."/>
            <person name="Tripathy S."/>
            <person name="Grunwald N."/>
            <person name="Machado M."/>
            <person name="Johnson C.S."/>
            <person name="Arredondo F."/>
            <person name="Hong C."/>
            <person name="Coffey M."/>
            <person name="Young S.K."/>
            <person name="Zeng Q."/>
            <person name="Gargeya S."/>
            <person name="Fitzgerald M."/>
            <person name="Abouelleil A."/>
            <person name="Alvarado L."/>
            <person name="Chapman S.B."/>
            <person name="Gainer-Dewar J."/>
            <person name="Goldberg J."/>
            <person name="Griggs A."/>
            <person name="Gujja S."/>
            <person name="Hansen M."/>
            <person name="Howarth C."/>
            <person name="Imamovic A."/>
            <person name="Ireland A."/>
            <person name="Larimer J."/>
            <person name="McCowan C."/>
            <person name="Murphy C."/>
            <person name="Pearson M."/>
            <person name="Poon T.W."/>
            <person name="Priest M."/>
            <person name="Roberts A."/>
            <person name="Saif S."/>
            <person name="Shea T."/>
            <person name="Sykes S."/>
            <person name="Wortman J."/>
            <person name="Nusbaum C."/>
            <person name="Birren B."/>
        </authorList>
    </citation>
    <scope>NUCLEOTIDE SEQUENCE [LARGE SCALE GENOMIC DNA]</scope>
    <source>
        <strain evidence="4 9">CJ05E6</strain>
    </source>
</reference>
<dbReference type="Proteomes" id="UP000054423">
    <property type="component" value="Unassembled WGS sequence"/>
</dbReference>
<feature type="region of interest" description="Disordered" evidence="2">
    <location>
        <begin position="104"/>
        <end position="126"/>
    </location>
</feature>
<dbReference type="Proteomes" id="UP000053864">
    <property type="component" value="Unassembled WGS sequence"/>
</dbReference>
<protein>
    <submittedName>
        <fullName evidence="4">Uncharacterized protein</fullName>
    </submittedName>
</protein>
<evidence type="ECO:0000256" key="1">
    <source>
        <dbReference type="SAM" id="Coils"/>
    </source>
</evidence>
<feature type="coiled-coil region" evidence="1">
    <location>
        <begin position="178"/>
        <end position="222"/>
    </location>
</feature>
<accession>A0A0W8DTR5</accession>
<dbReference type="EMBL" id="LNFP01000015">
    <property type="protein sequence ID" value="KUF99761.1"/>
    <property type="molecule type" value="Genomic_DNA"/>
</dbReference>
<reference evidence="5" key="1">
    <citation type="submission" date="2013-11" db="EMBL/GenBank/DDBJ databases">
        <title>The Genome Sequence of Phytophthora parasitica CHvinca01.</title>
        <authorList>
            <consortium name="The Broad Institute Genomics Platform"/>
            <person name="Russ C."/>
            <person name="Tyler B."/>
            <person name="Panabieres F."/>
            <person name="Shan W."/>
            <person name="Tripathy S."/>
            <person name="Grunwald N."/>
            <person name="Machado M."/>
            <person name="Johnson C.S."/>
            <person name="Arredondo F."/>
            <person name="Hong C."/>
            <person name="Coffey M."/>
            <person name="Young S.K."/>
            <person name="Zeng Q."/>
            <person name="Gargeya S."/>
            <person name="Fitzgerald M."/>
            <person name="Abouelleil A."/>
            <person name="Alvarado L."/>
            <person name="Chapman S.B."/>
            <person name="Gainer-Dewar J."/>
            <person name="Goldberg J."/>
            <person name="Griggs A."/>
            <person name="Gujja S."/>
            <person name="Hansen M."/>
            <person name="Howarth C."/>
            <person name="Imamovic A."/>
            <person name="Ireland A."/>
            <person name="Larimer J."/>
            <person name="McCowan C."/>
            <person name="Murphy C."/>
            <person name="Pearson M."/>
            <person name="Poon T.W."/>
            <person name="Priest M."/>
            <person name="Roberts A."/>
            <person name="Saif S."/>
            <person name="Shea T."/>
            <person name="Sykes S."/>
            <person name="Wortman J."/>
            <person name="Nusbaum C."/>
            <person name="Birren B."/>
        </authorList>
    </citation>
    <scope>NUCLEOTIDE SEQUENCE [LARGE SCALE GENOMIC DNA]</scope>
    <source>
        <strain evidence="5">CHvinca01</strain>
    </source>
</reference>
<dbReference type="Proteomes" id="UP000054636">
    <property type="component" value="Unassembled WGS sequence"/>
</dbReference>
<evidence type="ECO:0000313" key="3">
    <source>
        <dbReference type="EMBL" id="ETK90724.1"/>
    </source>
</evidence>
<gene>
    <name evidence="6" type="ORF">AM587_10015232</name>
    <name evidence="7" type="ORF">AM588_10009416</name>
    <name evidence="3" type="ORF">L915_05574</name>
    <name evidence="4" type="ORF">L916_05515</name>
    <name evidence="5" type="ORF">L917_05401</name>
</gene>
<evidence type="ECO:0000313" key="10">
    <source>
        <dbReference type="Proteomes" id="UP000054636"/>
    </source>
</evidence>
<dbReference type="EMBL" id="KI685450">
    <property type="protein sequence ID" value="ETK90724.1"/>
    <property type="molecule type" value="Genomic_DNA"/>
</dbReference>
<dbReference type="AlphaFoldDB" id="W2JCM1"/>
<evidence type="ECO:0000313" key="6">
    <source>
        <dbReference type="EMBL" id="KUF76941.1"/>
    </source>
</evidence>
<dbReference type="EMBL" id="KI672009">
    <property type="protein sequence ID" value="ETL44134.1"/>
    <property type="molecule type" value="Genomic_DNA"/>
</dbReference>
<name>W2JCM1_PHYNI</name>
<dbReference type="OMA" id="CRYHEVE"/>
<sequence length="223" mass="25171">MDPARSPGAQLPQRQRFMEFVQTASTCDALCQRENAALRAQVHDLSELLAAFDLCEIEDAHLSAVRDRAFSRDITPDAELLQVYRVERQLQQAAVLNDLEQPSAANEHEHVSAASEQDESSSNAESVGGSLQLRVEILELEVANLHLRHDLLLETEPRLKTPAAVEEVEGHSDTMKTIQEHQQRITELETALATEQVRNAELEQQNRRYHEAEKILAEYSQSR</sequence>
<evidence type="ECO:0000313" key="4">
    <source>
        <dbReference type="EMBL" id="ETL44134.1"/>
    </source>
</evidence>
<evidence type="ECO:0000313" key="5">
    <source>
        <dbReference type="EMBL" id="ETL97306.1"/>
    </source>
</evidence>
<evidence type="ECO:0000313" key="9">
    <source>
        <dbReference type="Proteomes" id="UP000053864"/>
    </source>
</evidence>
<keyword evidence="1" id="KW-0175">Coiled coil</keyword>